<dbReference type="SMART" id="SM00597">
    <property type="entry name" value="ZnF_TTF"/>
    <property type="match status" value="1"/>
</dbReference>
<dbReference type="Proteomes" id="UP001558613">
    <property type="component" value="Unassembled WGS sequence"/>
</dbReference>
<dbReference type="InterPro" id="IPR006580">
    <property type="entry name" value="Znf_TTF"/>
</dbReference>
<dbReference type="SUPFAM" id="SSF53098">
    <property type="entry name" value="Ribonuclease H-like"/>
    <property type="match status" value="1"/>
</dbReference>
<feature type="region of interest" description="Disordered" evidence="1">
    <location>
        <begin position="745"/>
        <end position="769"/>
    </location>
</feature>
<evidence type="ECO:0000259" key="2">
    <source>
        <dbReference type="SMART" id="SM00597"/>
    </source>
</evidence>
<protein>
    <recommendedName>
        <fullName evidence="2">TTF-type domain-containing protein</fullName>
    </recommendedName>
</protein>
<accession>A0ABR3P0I2</accession>
<dbReference type="EMBL" id="JAYMGO010000001">
    <property type="protein sequence ID" value="KAL1282664.1"/>
    <property type="molecule type" value="Genomic_DNA"/>
</dbReference>
<dbReference type="Pfam" id="PF25431">
    <property type="entry name" value="zf-C17orf113"/>
    <property type="match status" value="1"/>
</dbReference>
<evidence type="ECO:0000256" key="1">
    <source>
        <dbReference type="SAM" id="MobiDB-lite"/>
    </source>
</evidence>
<dbReference type="PANTHER" id="PTHR46880">
    <property type="entry name" value="RAS-ASSOCIATING DOMAIN-CONTAINING PROTEIN"/>
    <property type="match status" value="1"/>
</dbReference>
<gene>
    <name evidence="3" type="ORF">QQF64_001467</name>
</gene>
<keyword evidence="4" id="KW-1185">Reference proteome</keyword>
<proteinExistence type="predicted"/>
<feature type="region of interest" description="Disordered" evidence="1">
    <location>
        <begin position="16"/>
        <end position="59"/>
    </location>
</feature>
<reference evidence="3 4" key="1">
    <citation type="submission" date="2023-09" db="EMBL/GenBank/DDBJ databases">
        <authorList>
            <person name="Wang M."/>
        </authorList>
    </citation>
    <scope>NUCLEOTIDE SEQUENCE [LARGE SCALE GENOMIC DNA]</scope>
    <source>
        <strain evidence="3">GT-2023</strain>
        <tissue evidence="3">Liver</tissue>
    </source>
</reference>
<feature type="compositionally biased region" description="Polar residues" evidence="1">
    <location>
        <begin position="29"/>
        <end position="38"/>
    </location>
</feature>
<dbReference type="InterPro" id="IPR057456">
    <property type="entry name" value="Znf_C17orf113"/>
</dbReference>
<dbReference type="InterPro" id="IPR008906">
    <property type="entry name" value="HATC_C_dom"/>
</dbReference>
<dbReference type="PANTHER" id="PTHR46880:SF5">
    <property type="entry name" value="DUF4371 DOMAIN-CONTAINING PROTEIN"/>
    <property type="match status" value="1"/>
</dbReference>
<dbReference type="InterPro" id="IPR012337">
    <property type="entry name" value="RNaseH-like_sf"/>
</dbReference>
<dbReference type="Pfam" id="PF05699">
    <property type="entry name" value="Dimer_Tnp_hAT"/>
    <property type="match status" value="1"/>
</dbReference>
<feature type="compositionally biased region" description="Basic and acidic residues" evidence="1">
    <location>
        <begin position="48"/>
        <end position="59"/>
    </location>
</feature>
<organism evidence="3 4">
    <name type="scientific">Cirrhinus molitorella</name>
    <name type="common">mud carp</name>
    <dbReference type="NCBI Taxonomy" id="172907"/>
    <lineage>
        <taxon>Eukaryota</taxon>
        <taxon>Metazoa</taxon>
        <taxon>Chordata</taxon>
        <taxon>Craniata</taxon>
        <taxon>Vertebrata</taxon>
        <taxon>Euteleostomi</taxon>
        <taxon>Actinopterygii</taxon>
        <taxon>Neopterygii</taxon>
        <taxon>Teleostei</taxon>
        <taxon>Ostariophysi</taxon>
        <taxon>Cypriniformes</taxon>
        <taxon>Cyprinidae</taxon>
        <taxon>Labeoninae</taxon>
        <taxon>Labeonini</taxon>
        <taxon>Cirrhinus</taxon>
    </lineage>
</organism>
<comment type="caution">
    <text evidence="3">The sequence shown here is derived from an EMBL/GenBank/DDBJ whole genome shotgun (WGS) entry which is preliminary data.</text>
</comment>
<sequence>MKRTIDNFFVKTVKLTPDPSENHKRCSDTEPSTSQVMSSPGPETALDNEPHTIESDPEPAEIKRGKVYTFRKEWLDQFPWLRYSKADHIMHCIYCKECGKTMAGSSAFVTGSNTFRIETLKKHNASLKHITCRDKCTAKVSPLPAAFQRQAAANRSSDEAEMIIKFNVAYNIAKEELAFTKFKSEIILMKKNGLNVNPTYSNDVACAQFIGVIADTLKKKTSVQIANSAYMAFLIDGDTDIATKECVIVFGRILRRGRPVNILIGHIEVEHAHAQGIYAASKKAFAALGDQCSNWLEKIIALGADGAAVNLGSKGGVIALLQQEAGDHIVPFHCMPHRLELAMLSVQRDNPMMGQLYDLLHLIWKTYHFSPKSMRELRVIGADLGVNVLMPSGVKGTRWLPHVSRALETFLKPGQFTAVYYHMDHLAGSSANADIAGRATKVKKSMEDATFVAFCHFIADVFSGISKFSLLLQKNEIILPQAVCGLEKLLVTTEAMVARPKPSGQLSEFLADMRLQRRQQQDEGEMAIYRFQTITLKGEASKLAGDGVAATKLKKVMDATIKSTVKHLKARFSSLLGESASESDTTKAVKCFNIFNHDSWPENQEDLVDHGADDLAFLLDHFSTVLRRNGVNTELAKEEFVGLKLLIARMFKDKTYLSLWELMLIREPYCSEYKNILHLVHIMLVLPVSAAVCERGFSAQKRIKSDTRASLHSDTVEDLIRISVEGPSLEDFDARESVASWFSQGQRSRRPNYRSWPSEGHVTAMEDSP</sequence>
<feature type="domain" description="TTF-type" evidence="2">
    <location>
        <begin position="66"/>
        <end position="148"/>
    </location>
</feature>
<evidence type="ECO:0000313" key="4">
    <source>
        <dbReference type="Proteomes" id="UP001558613"/>
    </source>
</evidence>
<evidence type="ECO:0000313" key="3">
    <source>
        <dbReference type="EMBL" id="KAL1282664.1"/>
    </source>
</evidence>
<name>A0ABR3P0I2_9TELE</name>